<dbReference type="EMBL" id="CP070499">
    <property type="protein sequence ID" value="QSB13512.1"/>
    <property type="molecule type" value="Genomic_DNA"/>
</dbReference>
<accession>A0A895YB99</accession>
<keyword evidence="4" id="KW-1185">Reference proteome</keyword>
<dbReference type="PANTHER" id="PTHR34039:SF1">
    <property type="entry name" value="UPF0102 PROTEIN YRAN"/>
    <property type="match status" value="1"/>
</dbReference>
<dbReference type="InterPro" id="IPR011856">
    <property type="entry name" value="tRNA_endonuc-like_dom_sf"/>
</dbReference>
<dbReference type="AlphaFoldDB" id="A0A895YB99"/>
<reference evidence="3" key="1">
    <citation type="submission" date="2021-02" db="EMBL/GenBank/DDBJ databases">
        <title>Natrosporangium hydrolyticum gen. nov., sp. nov, a haloalkaliphilic actinobacterium from a soda solonchak soil.</title>
        <authorList>
            <person name="Sorokin D.Y."/>
            <person name="Khijniak T.V."/>
            <person name="Zakharycheva A.P."/>
            <person name="Boueva O.V."/>
            <person name="Ariskina E.V."/>
            <person name="Hahnke R.L."/>
            <person name="Bunk B."/>
            <person name="Sproer C."/>
            <person name="Schumann P."/>
            <person name="Evtushenko L.I."/>
            <person name="Kublanov I.V."/>
        </authorList>
    </citation>
    <scope>NUCLEOTIDE SEQUENCE</scope>
    <source>
        <strain evidence="3">DSM 106523</strain>
    </source>
</reference>
<dbReference type="NCBIfam" id="NF009150">
    <property type="entry name" value="PRK12497.1-3"/>
    <property type="match status" value="1"/>
</dbReference>
<dbReference type="SUPFAM" id="SSF52980">
    <property type="entry name" value="Restriction endonuclease-like"/>
    <property type="match status" value="1"/>
</dbReference>
<dbReference type="HAMAP" id="MF_00048">
    <property type="entry name" value="UPF0102"/>
    <property type="match status" value="1"/>
</dbReference>
<sequence>MTKARQAVGAYGERLAAQHLVAAGLVVLDRNWRSGTGEIDIIARDGDVLVLCEVKTRRGPEFGTPAEAVGRRKVARMRRLAGEWLALAGVRPREVRFDVVEVVSPPRGAAQVRHLKGAF</sequence>
<evidence type="ECO:0000313" key="3">
    <source>
        <dbReference type="EMBL" id="QSB13512.1"/>
    </source>
</evidence>
<dbReference type="Proteomes" id="UP000662857">
    <property type="component" value="Chromosome"/>
</dbReference>
<dbReference type="Pfam" id="PF02021">
    <property type="entry name" value="UPF0102"/>
    <property type="match status" value="1"/>
</dbReference>
<dbReference type="InterPro" id="IPR003509">
    <property type="entry name" value="UPF0102_YraN-like"/>
</dbReference>
<dbReference type="KEGG" id="nhy:JQS43_18200"/>
<dbReference type="CDD" id="cd20736">
    <property type="entry name" value="PoNe_Nuclease"/>
    <property type="match status" value="1"/>
</dbReference>
<dbReference type="GO" id="GO:0003676">
    <property type="term" value="F:nucleic acid binding"/>
    <property type="evidence" value="ECO:0007669"/>
    <property type="project" value="InterPro"/>
</dbReference>
<dbReference type="RefSeq" id="WP_239675608.1">
    <property type="nucleotide sequence ID" value="NZ_CP070499.1"/>
</dbReference>
<organism evidence="3 4">
    <name type="scientific">Natronosporangium hydrolyticum</name>
    <dbReference type="NCBI Taxonomy" id="2811111"/>
    <lineage>
        <taxon>Bacteria</taxon>
        <taxon>Bacillati</taxon>
        <taxon>Actinomycetota</taxon>
        <taxon>Actinomycetes</taxon>
        <taxon>Micromonosporales</taxon>
        <taxon>Micromonosporaceae</taxon>
        <taxon>Natronosporangium</taxon>
    </lineage>
</organism>
<evidence type="ECO:0000313" key="4">
    <source>
        <dbReference type="Proteomes" id="UP000662857"/>
    </source>
</evidence>
<evidence type="ECO:0000256" key="2">
    <source>
        <dbReference type="HAMAP-Rule" id="MF_00048"/>
    </source>
</evidence>
<dbReference type="PANTHER" id="PTHR34039">
    <property type="entry name" value="UPF0102 PROTEIN YRAN"/>
    <property type="match status" value="1"/>
</dbReference>
<dbReference type="NCBIfam" id="NF009154">
    <property type="entry name" value="PRK12497.3-3"/>
    <property type="match status" value="1"/>
</dbReference>
<name>A0A895YB99_9ACTN</name>
<protein>
    <recommendedName>
        <fullName evidence="2">UPF0102 protein JQS43_18200</fullName>
    </recommendedName>
</protein>
<dbReference type="InterPro" id="IPR011335">
    <property type="entry name" value="Restrct_endonuc-II-like"/>
</dbReference>
<dbReference type="Gene3D" id="3.40.1350.10">
    <property type="match status" value="1"/>
</dbReference>
<proteinExistence type="inferred from homology"/>
<gene>
    <name evidence="3" type="ORF">JQS43_18200</name>
</gene>
<evidence type="ECO:0000256" key="1">
    <source>
        <dbReference type="ARBA" id="ARBA00006738"/>
    </source>
</evidence>
<comment type="similarity">
    <text evidence="1 2">Belongs to the UPF0102 family.</text>
</comment>